<keyword evidence="2" id="KW-0716">Sensory transduction</keyword>
<feature type="non-terminal residue" evidence="10">
    <location>
        <position position="246"/>
    </location>
</feature>
<proteinExistence type="predicted"/>
<dbReference type="Pfam" id="PF02949">
    <property type="entry name" value="7tm_6"/>
    <property type="match status" value="1"/>
</dbReference>
<dbReference type="Proteomes" id="UP000837857">
    <property type="component" value="Chromosome 8"/>
</dbReference>
<comment type="subcellular location">
    <subcellularLocation>
        <location evidence="1">Membrane</location>
        <topology evidence="1">Multi-pass membrane protein</topology>
    </subcellularLocation>
</comment>
<evidence type="ECO:0000256" key="3">
    <source>
        <dbReference type="ARBA" id="ARBA00022692"/>
    </source>
</evidence>
<protein>
    <submittedName>
        <fullName evidence="10">Uncharacterized protein</fullName>
    </submittedName>
</protein>
<keyword evidence="11" id="KW-1185">Reference proteome</keyword>
<keyword evidence="5 9" id="KW-1133">Transmembrane helix</keyword>
<evidence type="ECO:0000256" key="7">
    <source>
        <dbReference type="ARBA" id="ARBA00023170"/>
    </source>
</evidence>
<feature type="transmembrane region" description="Helical" evidence="9">
    <location>
        <begin position="185"/>
        <end position="208"/>
    </location>
</feature>
<evidence type="ECO:0000313" key="11">
    <source>
        <dbReference type="Proteomes" id="UP000837857"/>
    </source>
</evidence>
<evidence type="ECO:0000256" key="9">
    <source>
        <dbReference type="SAM" id="Phobius"/>
    </source>
</evidence>
<name>A0ABN8J3L8_9NEOP</name>
<evidence type="ECO:0000256" key="8">
    <source>
        <dbReference type="ARBA" id="ARBA00023224"/>
    </source>
</evidence>
<evidence type="ECO:0000313" key="10">
    <source>
        <dbReference type="EMBL" id="CAH2075019.1"/>
    </source>
</evidence>
<evidence type="ECO:0000256" key="2">
    <source>
        <dbReference type="ARBA" id="ARBA00022606"/>
    </source>
</evidence>
<gene>
    <name evidence="10" type="ORF">IPOD504_LOCUS16429</name>
</gene>
<keyword evidence="4" id="KW-0552">Olfaction</keyword>
<keyword evidence="3 9" id="KW-0812">Transmembrane</keyword>
<keyword evidence="7" id="KW-0675">Receptor</keyword>
<evidence type="ECO:0000256" key="1">
    <source>
        <dbReference type="ARBA" id="ARBA00004141"/>
    </source>
</evidence>
<evidence type="ECO:0000256" key="4">
    <source>
        <dbReference type="ARBA" id="ARBA00022725"/>
    </source>
</evidence>
<feature type="transmembrane region" description="Helical" evidence="9">
    <location>
        <begin position="34"/>
        <end position="53"/>
    </location>
</feature>
<reference evidence="10" key="1">
    <citation type="submission" date="2022-03" db="EMBL/GenBank/DDBJ databases">
        <authorList>
            <person name="Martin H S."/>
        </authorList>
    </citation>
    <scope>NUCLEOTIDE SEQUENCE</scope>
</reference>
<accession>A0ABN8J3L8</accession>
<dbReference type="InterPro" id="IPR004117">
    <property type="entry name" value="7tm6_olfct_rcpt"/>
</dbReference>
<organism evidence="10 11">
    <name type="scientific">Iphiclides podalirius</name>
    <name type="common">scarce swallowtail</name>
    <dbReference type="NCBI Taxonomy" id="110791"/>
    <lineage>
        <taxon>Eukaryota</taxon>
        <taxon>Metazoa</taxon>
        <taxon>Ecdysozoa</taxon>
        <taxon>Arthropoda</taxon>
        <taxon>Hexapoda</taxon>
        <taxon>Insecta</taxon>
        <taxon>Pterygota</taxon>
        <taxon>Neoptera</taxon>
        <taxon>Endopterygota</taxon>
        <taxon>Lepidoptera</taxon>
        <taxon>Glossata</taxon>
        <taxon>Ditrysia</taxon>
        <taxon>Papilionoidea</taxon>
        <taxon>Papilionidae</taxon>
        <taxon>Papilioninae</taxon>
        <taxon>Iphiclides</taxon>
    </lineage>
</organism>
<sequence length="246" mass="28497">MFKFLESPHNPSLGPHLWLLGSTGLWHPNISKAVRFKLFLFYVTVLFFFTQYLKCANDFQAESLQLILQYAPFHMGIVKSCFFQKQYKTWASLVDYLSSVELEQLEVKENRVIGIMKDYIARNRRITYFFWALAFFSNFSIFSEPYRKNHAVENGTSVYLNIFNGFTPFSGEPPGYYGAMAVQTVLGHIVSAYVVGWDTMVVSIMIFFAGQLKITRLYCMGVVQPKNSDDSHRSIAKCHKFYIQLK</sequence>
<feature type="transmembrane region" description="Helical" evidence="9">
    <location>
        <begin position="126"/>
        <end position="143"/>
    </location>
</feature>
<dbReference type="EMBL" id="OW152820">
    <property type="protein sequence ID" value="CAH2075019.1"/>
    <property type="molecule type" value="Genomic_DNA"/>
</dbReference>
<keyword evidence="8" id="KW-0807">Transducer</keyword>
<evidence type="ECO:0000256" key="6">
    <source>
        <dbReference type="ARBA" id="ARBA00023136"/>
    </source>
</evidence>
<evidence type="ECO:0000256" key="5">
    <source>
        <dbReference type="ARBA" id="ARBA00022989"/>
    </source>
</evidence>
<keyword evidence="6 9" id="KW-0472">Membrane</keyword>